<comment type="caution">
    <text evidence="1">The sequence shown here is derived from an EMBL/GenBank/DDBJ whole genome shotgun (WGS) entry which is preliminary data.</text>
</comment>
<proteinExistence type="predicted"/>
<gene>
    <name evidence="1" type="ORF">VKT23_007610</name>
</gene>
<keyword evidence="2" id="KW-1185">Reference proteome</keyword>
<dbReference type="EMBL" id="JBANRG010000010">
    <property type="protein sequence ID" value="KAK7463027.1"/>
    <property type="molecule type" value="Genomic_DNA"/>
</dbReference>
<protein>
    <submittedName>
        <fullName evidence="1">Uncharacterized protein</fullName>
    </submittedName>
</protein>
<dbReference type="Proteomes" id="UP001498398">
    <property type="component" value="Unassembled WGS sequence"/>
</dbReference>
<sequence>MPRKASTTLSKPSYREDRVAWNLAWEREHDALYGKDQTFSLKPGKQIVDMFKNIPLDGMLNDASLQFNFQFHHQICILQRDLTQKVSSRFGQHDFENRWMQKCTPKEREKWVLEGLSFRRFCPEITIARMDFKSGKGFLDLVQGLILDDAEKVPEDIRKVPNPIWDAMNGGNSKNATPKQELLQRANDTYRTAFLTMFVWNTLLAFYDESQEYGVLKTSDNESRKLREYFRGKDSNQAKVYRDAFKNAHRGCTACGKTPELAGVSTARVLRYNGYLTDKLAITRECQTKDWKSGRPPHKTICGNATALVDIATGVLPLPAETPDSSSNSSRDSRPAPTNSFLDYLKIPYSDPPDPGYTRSPALLHQLKLLKKDSSVDYVVIAPWPDPDYGIAAPTLLDRAIFKSSLARAIRQYSPRDVHVMYKLLSPIAESMPNVGKEGLRQQLKREYGIDVEAETVVSDSDLAEARRLIARDMKNMMGLK</sequence>
<evidence type="ECO:0000313" key="2">
    <source>
        <dbReference type="Proteomes" id="UP001498398"/>
    </source>
</evidence>
<reference evidence="1 2" key="1">
    <citation type="submission" date="2024-01" db="EMBL/GenBank/DDBJ databases">
        <title>A draft genome for the cacao thread blight pathogen Marasmiellus scandens.</title>
        <authorList>
            <person name="Baruah I.K."/>
            <person name="Leung J."/>
            <person name="Bukari Y."/>
            <person name="Amoako-Attah I."/>
            <person name="Meinhardt L.W."/>
            <person name="Bailey B.A."/>
            <person name="Cohen S.P."/>
        </authorList>
    </citation>
    <scope>NUCLEOTIDE SEQUENCE [LARGE SCALE GENOMIC DNA]</scope>
    <source>
        <strain evidence="1 2">GH-19</strain>
    </source>
</reference>
<accession>A0ABR1JKZ1</accession>
<evidence type="ECO:0000313" key="1">
    <source>
        <dbReference type="EMBL" id="KAK7463027.1"/>
    </source>
</evidence>
<name>A0ABR1JKZ1_9AGAR</name>
<organism evidence="1 2">
    <name type="scientific">Marasmiellus scandens</name>
    <dbReference type="NCBI Taxonomy" id="2682957"/>
    <lineage>
        <taxon>Eukaryota</taxon>
        <taxon>Fungi</taxon>
        <taxon>Dikarya</taxon>
        <taxon>Basidiomycota</taxon>
        <taxon>Agaricomycotina</taxon>
        <taxon>Agaricomycetes</taxon>
        <taxon>Agaricomycetidae</taxon>
        <taxon>Agaricales</taxon>
        <taxon>Marasmiineae</taxon>
        <taxon>Omphalotaceae</taxon>
        <taxon>Marasmiellus</taxon>
    </lineage>
</organism>